<evidence type="ECO:0000256" key="1">
    <source>
        <dbReference type="ARBA" id="ARBA00022490"/>
    </source>
</evidence>
<dbReference type="Gene3D" id="3.40.50.1970">
    <property type="match status" value="1"/>
</dbReference>
<organism evidence="10 11">
    <name type="scientific">Candidatus Borkfalkia avicola</name>
    <dbReference type="NCBI Taxonomy" id="2838503"/>
    <lineage>
        <taxon>Bacteria</taxon>
        <taxon>Bacillati</taxon>
        <taxon>Bacillota</taxon>
        <taxon>Clostridia</taxon>
        <taxon>Christensenellales</taxon>
        <taxon>Christensenellaceae</taxon>
        <taxon>Candidatus Borkfalkia</taxon>
    </lineage>
</organism>
<dbReference type="PANTHER" id="PTHR43616:SF5">
    <property type="entry name" value="GLYCEROL DEHYDROGENASE 1"/>
    <property type="match status" value="1"/>
</dbReference>
<keyword evidence="9" id="KW-1208">Phospholipid metabolism</keyword>
<evidence type="ECO:0000256" key="3">
    <source>
        <dbReference type="ARBA" id="ARBA00022723"/>
    </source>
</evidence>
<evidence type="ECO:0000256" key="8">
    <source>
        <dbReference type="ARBA" id="ARBA00023209"/>
    </source>
</evidence>
<evidence type="ECO:0000313" key="11">
    <source>
        <dbReference type="Proteomes" id="UP000824025"/>
    </source>
</evidence>
<dbReference type="GO" id="GO:0016614">
    <property type="term" value="F:oxidoreductase activity, acting on CH-OH group of donors"/>
    <property type="evidence" value="ECO:0007669"/>
    <property type="project" value="InterPro"/>
</dbReference>
<evidence type="ECO:0000256" key="7">
    <source>
        <dbReference type="ARBA" id="ARBA00023098"/>
    </source>
</evidence>
<gene>
    <name evidence="10" type="ORF">H9726_05625</name>
</gene>
<keyword evidence="1" id="KW-0963">Cytoplasm</keyword>
<keyword evidence="4" id="KW-0521">NADP</keyword>
<keyword evidence="5" id="KW-0560">Oxidoreductase</keyword>
<evidence type="ECO:0000256" key="6">
    <source>
        <dbReference type="ARBA" id="ARBA00023027"/>
    </source>
</evidence>
<dbReference type="AlphaFoldDB" id="A0A9D2D7G0"/>
<dbReference type="SUPFAM" id="SSF56796">
    <property type="entry name" value="Dehydroquinate synthase-like"/>
    <property type="match status" value="1"/>
</dbReference>
<dbReference type="GO" id="GO:0008654">
    <property type="term" value="P:phospholipid biosynthetic process"/>
    <property type="evidence" value="ECO:0007669"/>
    <property type="project" value="UniProtKB-KW"/>
</dbReference>
<evidence type="ECO:0000256" key="2">
    <source>
        <dbReference type="ARBA" id="ARBA00022516"/>
    </source>
</evidence>
<evidence type="ECO:0000313" key="10">
    <source>
        <dbReference type="EMBL" id="HIZ09949.1"/>
    </source>
</evidence>
<keyword evidence="6" id="KW-0520">NAD</keyword>
<reference evidence="10" key="2">
    <citation type="submission" date="2021-04" db="EMBL/GenBank/DDBJ databases">
        <authorList>
            <person name="Gilroy R."/>
        </authorList>
    </citation>
    <scope>NUCLEOTIDE SEQUENCE</scope>
    <source>
        <strain evidence="10">CHK192-19661</strain>
    </source>
</reference>
<dbReference type="Gene3D" id="1.20.1090.10">
    <property type="entry name" value="Dehydroquinate synthase-like - alpha domain"/>
    <property type="match status" value="1"/>
</dbReference>
<dbReference type="Proteomes" id="UP000824025">
    <property type="component" value="Unassembled WGS sequence"/>
</dbReference>
<evidence type="ECO:0000256" key="9">
    <source>
        <dbReference type="ARBA" id="ARBA00023264"/>
    </source>
</evidence>
<reference evidence="10" key="1">
    <citation type="journal article" date="2021" name="PeerJ">
        <title>Extensive microbial diversity within the chicken gut microbiome revealed by metagenomics and culture.</title>
        <authorList>
            <person name="Gilroy R."/>
            <person name="Ravi A."/>
            <person name="Getino M."/>
            <person name="Pursley I."/>
            <person name="Horton D.L."/>
            <person name="Alikhan N.F."/>
            <person name="Baker D."/>
            <person name="Gharbi K."/>
            <person name="Hall N."/>
            <person name="Watson M."/>
            <person name="Adriaenssens E.M."/>
            <person name="Foster-Nyarko E."/>
            <person name="Jarju S."/>
            <person name="Secka A."/>
            <person name="Antonio M."/>
            <person name="Oren A."/>
            <person name="Chaudhuri R.R."/>
            <person name="La Ragione R."/>
            <person name="Hildebrand F."/>
            <person name="Pallen M.J."/>
        </authorList>
    </citation>
    <scope>NUCLEOTIDE SEQUENCE</scope>
    <source>
        <strain evidence="10">CHK192-19661</strain>
    </source>
</reference>
<keyword evidence="2" id="KW-0444">Lipid biosynthesis</keyword>
<dbReference type="PANTHER" id="PTHR43616">
    <property type="entry name" value="GLYCEROL DEHYDROGENASE"/>
    <property type="match status" value="1"/>
</dbReference>
<dbReference type="CDD" id="cd08175">
    <property type="entry name" value="G1PDH"/>
    <property type="match status" value="1"/>
</dbReference>
<keyword evidence="7" id="KW-0443">Lipid metabolism</keyword>
<keyword evidence="8" id="KW-0594">Phospholipid biosynthesis</keyword>
<keyword evidence="3" id="KW-0479">Metal-binding</keyword>
<dbReference type="InterPro" id="IPR016205">
    <property type="entry name" value="Glycerol_DH"/>
</dbReference>
<evidence type="ECO:0000256" key="4">
    <source>
        <dbReference type="ARBA" id="ARBA00022857"/>
    </source>
</evidence>
<dbReference type="InterPro" id="IPR032837">
    <property type="entry name" value="G1PDH"/>
</dbReference>
<dbReference type="EMBL" id="DXCF01000030">
    <property type="protein sequence ID" value="HIZ09949.1"/>
    <property type="molecule type" value="Genomic_DNA"/>
</dbReference>
<protein>
    <submittedName>
        <fullName evidence="10">Sn-glycerol-1-phosphate dehydrogenase</fullName>
    </submittedName>
</protein>
<dbReference type="GO" id="GO:0046872">
    <property type="term" value="F:metal ion binding"/>
    <property type="evidence" value="ECO:0007669"/>
    <property type="project" value="UniProtKB-KW"/>
</dbReference>
<sequence>MKYDLSTRGLAALSARFGISLEYASEELFPDFRAHVAGKKVLLLCDETTRRYASPLCGRLRAAGTDAEEFVLPSAEPVADEATCTLAEERAKGYGYVLAVGSGTLNDIAKYTTFRLGTECGVYATAASMDGFTSGVTPLIRGGNKVTVNAHTGRHVLADFSVLCAAPRIMTGAGAGDILAKYCCLADWRLSHLLKGEAWNEEAASLMRAALAQCVENVGSIAACGREGVEALFAALLVSGYAMVISGNSRPASGAEHHMSHFLEVYFLRRGEHIPLHGVKVGLGTLVSLHMYKRLKDVPQDFAGKEIAVKLAEALPEPAWAAGVLSSLGCPTRFSQLGVPEDVVRDMLFNCWKIRDRYTVMTLYRENDLMRSAADELISLFY</sequence>
<evidence type="ECO:0000256" key="5">
    <source>
        <dbReference type="ARBA" id="ARBA00023002"/>
    </source>
</evidence>
<comment type="caution">
    <text evidence="10">The sequence shown here is derived from an EMBL/GenBank/DDBJ whole genome shotgun (WGS) entry which is preliminary data.</text>
</comment>
<accession>A0A9D2D7G0</accession>
<name>A0A9D2D7G0_9FIRM</name>
<proteinExistence type="predicted"/>
<dbReference type="Pfam" id="PF13685">
    <property type="entry name" value="Fe-ADH_2"/>
    <property type="match status" value="1"/>
</dbReference>